<organism evidence="1">
    <name type="scientific">marine sediment metagenome</name>
    <dbReference type="NCBI Taxonomy" id="412755"/>
    <lineage>
        <taxon>unclassified sequences</taxon>
        <taxon>metagenomes</taxon>
        <taxon>ecological metagenomes</taxon>
    </lineage>
</organism>
<name>X1RXP6_9ZZZZ</name>
<dbReference type="EMBL" id="BARV01044474">
    <property type="protein sequence ID" value="GAI71691.1"/>
    <property type="molecule type" value="Genomic_DNA"/>
</dbReference>
<sequence length="42" mass="4904">SNTPFPSQYFVLEWLYKKVFLKAEVAFAKKVLSLSYECVIES</sequence>
<proteinExistence type="predicted"/>
<reference evidence="1" key="1">
    <citation type="journal article" date="2014" name="Front. Microbiol.">
        <title>High frequency of phylogenetically diverse reductive dehalogenase-homologous genes in deep subseafloor sedimentary metagenomes.</title>
        <authorList>
            <person name="Kawai M."/>
            <person name="Futagami T."/>
            <person name="Toyoda A."/>
            <person name="Takaki Y."/>
            <person name="Nishi S."/>
            <person name="Hori S."/>
            <person name="Arai W."/>
            <person name="Tsubouchi T."/>
            <person name="Morono Y."/>
            <person name="Uchiyama I."/>
            <person name="Ito T."/>
            <person name="Fujiyama A."/>
            <person name="Inagaki F."/>
            <person name="Takami H."/>
        </authorList>
    </citation>
    <scope>NUCLEOTIDE SEQUENCE</scope>
    <source>
        <strain evidence="1">Expedition CK06-06</strain>
    </source>
</reference>
<accession>X1RXP6</accession>
<feature type="non-terminal residue" evidence="1">
    <location>
        <position position="1"/>
    </location>
</feature>
<evidence type="ECO:0000313" key="1">
    <source>
        <dbReference type="EMBL" id="GAI71691.1"/>
    </source>
</evidence>
<comment type="caution">
    <text evidence="1">The sequence shown here is derived from an EMBL/GenBank/DDBJ whole genome shotgun (WGS) entry which is preliminary data.</text>
</comment>
<gene>
    <name evidence="1" type="ORF">S06H3_65798</name>
</gene>
<protein>
    <submittedName>
        <fullName evidence="1">Uncharacterized protein</fullName>
    </submittedName>
</protein>
<dbReference type="AlphaFoldDB" id="X1RXP6"/>